<dbReference type="InterPro" id="IPR029044">
    <property type="entry name" value="Nucleotide-diphossugar_trans"/>
</dbReference>
<protein>
    <submittedName>
        <fullName evidence="4">Glycosyltransferase family 15 protein</fullName>
    </submittedName>
</protein>
<accession>A0A1X2GYG0</accession>
<keyword evidence="5" id="KW-1185">Reference proteome</keyword>
<sequence>MIVRNENLPQARAVMRDVEDRFNHKYKYPWVLLNNQYFHWQFRHYVSKITDAPIFFGKIDTEAWNYPRWVDIPKAEEAILNMYNIFRGQSLSYHQLLRYQAGLFFLHPLFNHAEFTWRVEPNAHYSCSMPDDPFAFMKENNKKLGFALSFVEQHEAVTTLWDNTRTFMNMNPELIKPREETIRPWILDADDAQFNMCHMWSNFEIMDLSWVRTSAYRKYFDFLDKLGGFFYERWGDPVRTIAASMFLDKSEVHFFNDIGYQKEGFIHCPLDPETVTRCTCSVKDVHGNLSNGSSRKERHSSLFF</sequence>
<reference evidence="4 5" key="1">
    <citation type="submission" date="2016-07" db="EMBL/GenBank/DDBJ databases">
        <title>Pervasive Adenine N6-methylation of Active Genes in Fungi.</title>
        <authorList>
            <consortium name="DOE Joint Genome Institute"/>
            <person name="Mondo S.J."/>
            <person name="Dannebaum R.O."/>
            <person name="Kuo R.C."/>
            <person name="Labutti K."/>
            <person name="Haridas S."/>
            <person name="Kuo A."/>
            <person name="Salamov A."/>
            <person name="Ahrendt S.R."/>
            <person name="Lipzen A."/>
            <person name="Sullivan W."/>
            <person name="Andreopoulos W.B."/>
            <person name="Clum A."/>
            <person name="Lindquist E."/>
            <person name="Daum C."/>
            <person name="Ramamoorthy G.K."/>
            <person name="Gryganskyi A."/>
            <person name="Culley D."/>
            <person name="Magnuson J.K."/>
            <person name="James T.Y."/>
            <person name="O'Malley M.A."/>
            <person name="Stajich J.E."/>
            <person name="Spatafora J.W."/>
            <person name="Visel A."/>
            <person name="Grigoriev I.V."/>
        </authorList>
    </citation>
    <scope>NUCLEOTIDE SEQUENCE [LARGE SCALE GENOMIC DNA]</scope>
    <source>
        <strain evidence="4 5">NRRL 3301</strain>
    </source>
</reference>
<evidence type="ECO:0000313" key="4">
    <source>
        <dbReference type="EMBL" id="ORX63052.1"/>
    </source>
</evidence>
<dbReference type="GO" id="GO:0005794">
    <property type="term" value="C:Golgi apparatus"/>
    <property type="evidence" value="ECO:0007669"/>
    <property type="project" value="TreeGrafter"/>
</dbReference>
<keyword evidence="2 4" id="KW-0808">Transferase</keyword>
<dbReference type="PIRSF" id="PIRSF018153">
    <property type="entry name" value="Glyco_trans_15"/>
    <property type="match status" value="1"/>
</dbReference>
<dbReference type="SUPFAM" id="SSF53448">
    <property type="entry name" value="Nucleotide-diphospho-sugar transferases"/>
    <property type="match status" value="1"/>
</dbReference>
<comment type="caution">
    <text evidence="4">The sequence shown here is derived from an EMBL/GenBank/DDBJ whole genome shotgun (WGS) entry which is preliminary data.</text>
</comment>
<evidence type="ECO:0000256" key="3">
    <source>
        <dbReference type="PIRSR" id="PIRSR018153-1"/>
    </source>
</evidence>
<evidence type="ECO:0000313" key="5">
    <source>
        <dbReference type="Proteomes" id="UP000242146"/>
    </source>
</evidence>
<proteinExistence type="inferred from homology"/>
<dbReference type="GO" id="GO:0016020">
    <property type="term" value="C:membrane"/>
    <property type="evidence" value="ECO:0007669"/>
    <property type="project" value="InterPro"/>
</dbReference>
<name>A0A1X2GYG0_9FUNG</name>
<dbReference type="InterPro" id="IPR002685">
    <property type="entry name" value="Glyco_trans_15"/>
</dbReference>
<evidence type="ECO:0000256" key="2">
    <source>
        <dbReference type="ARBA" id="ARBA00022679"/>
    </source>
</evidence>
<feature type="active site" description="Nucleophile" evidence="3">
    <location>
        <position position="204"/>
    </location>
</feature>
<dbReference type="Pfam" id="PF01793">
    <property type="entry name" value="Glyco_transf_15"/>
    <property type="match status" value="1"/>
</dbReference>
<comment type="similarity">
    <text evidence="1">Belongs to the glycosyltransferase 15 family.</text>
</comment>
<dbReference type="PANTHER" id="PTHR31121">
    <property type="entry name" value="ALPHA-1,2 MANNOSYLTRANSFERASE KTR1"/>
    <property type="match status" value="1"/>
</dbReference>
<dbReference type="OrthoDB" id="439943at2759"/>
<dbReference type="Gene3D" id="3.90.550.10">
    <property type="entry name" value="Spore Coat Polysaccharide Biosynthesis Protein SpsA, Chain A"/>
    <property type="match status" value="1"/>
</dbReference>
<dbReference type="GO" id="GO:0000026">
    <property type="term" value="F:alpha-1,2-mannosyltransferase activity"/>
    <property type="evidence" value="ECO:0007669"/>
    <property type="project" value="TreeGrafter"/>
</dbReference>
<dbReference type="PANTHER" id="PTHR31121:SF6">
    <property type="entry name" value="ALPHA-1,2 MANNOSYLTRANSFERASE KTR1"/>
    <property type="match status" value="1"/>
</dbReference>
<dbReference type="GO" id="GO:0000032">
    <property type="term" value="P:cell wall mannoprotein biosynthetic process"/>
    <property type="evidence" value="ECO:0007669"/>
    <property type="project" value="TreeGrafter"/>
</dbReference>
<organism evidence="4 5">
    <name type="scientific">Hesseltinella vesiculosa</name>
    <dbReference type="NCBI Taxonomy" id="101127"/>
    <lineage>
        <taxon>Eukaryota</taxon>
        <taxon>Fungi</taxon>
        <taxon>Fungi incertae sedis</taxon>
        <taxon>Mucoromycota</taxon>
        <taxon>Mucoromycotina</taxon>
        <taxon>Mucoromycetes</taxon>
        <taxon>Mucorales</taxon>
        <taxon>Cunninghamellaceae</taxon>
        <taxon>Hesseltinella</taxon>
    </lineage>
</organism>
<dbReference type="STRING" id="101127.A0A1X2GYG0"/>
<dbReference type="EMBL" id="MCGT01000001">
    <property type="protein sequence ID" value="ORX63052.1"/>
    <property type="molecule type" value="Genomic_DNA"/>
</dbReference>
<dbReference type="GO" id="GO:0006487">
    <property type="term" value="P:protein N-linked glycosylation"/>
    <property type="evidence" value="ECO:0007669"/>
    <property type="project" value="TreeGrafter"/>
</dbReference>
<dbReference type="AlphaFoldDB" id="A0A1X2GYG0"/>
<evidence type="ECO:0000256" key="1">
    <source>
        <dbReference type="ARBA" id="ARBA00007677"/>
    </source>
</evidence>
<gene>
    <name evidence="4" type="ORF">DM01DRAFT_1388018</name>
</gene>
<dbReference type="Proteomes" id="UP000242146">
    <property type="component" value="Unassembled WGS sequence"/>
</dbReference>